<keyword evidence="1" id="KW-0472">Membrane</keyword>
<evidence type="ECO:0000313" key="2">
    <source>
        <dbReference type="EMBL" id="KAJ1098767.1"/>
    </source>
</evidence>
<dbReference type="EMBL" id="JANPWB010000014">
    <property type="protein sequence ID" value="KAJ1098767.1"/>
    <property type="molecule type" value="Genomic_DNA"/>
</dbReference>
<protein>
    <submittedName>
        <fullName evidence="2">Uncharacterized protein</fullName>
    </submittedName>
</protein>
<name>A0AAV7M5J3_PLEWA</name>
<keyword evidence="3" id="KW-1185">Reference proteome</keyword>
<organism evidence="2 3">
    <name type="scientific">Pleurodeles waltl</name>
    <name type="common">Iberian ribbed newt</name>
    <dbReference type="NCBI Taxonomy" id="8319"/>
    <lineage>
        <taxon>Eukaryota</taxon>
        <taxon>Metazoa</taxon>
        <taxon>Chordata</taxon>
        <taxon>Craniata</taxon>
        <taxon>Vertebrata</taxon>
        <taxon>Euteleostomi</taxon>
        <taxon>Amphibia</taxon>
        <taxon>Batrachia</taxon>
        <taxon>Caudata</taxon>
        <taxon>Salamandroidea</taxon>
        <taxon>Salamandridae</taxon>
        <taxon>Pleurodelinae</taxon>
        <taxon>Pleurodeles</taxon>
    </lineage>
</organism>
<reference evidence="2" key="1">
    <citation type="journal article" date="2022" name="bioRxiv">
        <title>Sequencing and chromosome-scale assembly of the giantPleurodeles waltlgenome.</title>
        <authorList>
            <person name="Brown T."/>
            <person name="Elewa A."/>
            <person name="Iarovenko S."/>
            <person name="Subramanian E."/>
            <person name="Araus A.J."/>
            <person name="Petzold A."/>
            <person name="Susuki M."/>
            <person name="Suzuki K.-i.T."/>
            <person name="Hayashi T."/>
            <person name="Toyoda A."/>
            <person name="Oliveira C."/>
            <person name="Osipova E."/>
            <person name="Leigh N.D."/>
            <person name="Simon A."/>
            <person name="Yun M.H."/>
        </authorList>
    </citation>
    <scope>NUCLEOTIDE SEQUENCE</scope>
    <source>
        <strain evidence="2">20211129_DDA</strain>
        <tissue evidence="2">Liver</tissue>
    </source>
</reference>
<proteinExistence type="predicted"/>
<accession>A0AAV7M5J3</accession>
<gene>
    <name evidence="2" type="ORF">NDU88_003874</name>
</gene>
<keyword evidence="1" id="KW-0812">Transmembrane</keyword>
<feature type="transmembrane region" description="Helical" evidence="1">
    <location>
        <begin position="50"/>
        <end position="67"/>
    </location>
</feature>
<dbReference type="Proteomes" id="UP001066276">
    <property type="component" value="Chromosome 10"/>
</dbReference>
<evidence type="ECO:0000313" key="3">
    <source>
        <dbReference type="Proteomes" id="UP001066276"/>
    </source>
</evidence>
<dbReference type="AlphaFoldDB" id="A0AAV7M5J3"/>
<sequence length="212" mass="22913">MWRLTWAGRAWDIPLCPPASSVRTYPILSPLVGTGAKGATRGISPEMKVSLLRGLLLLSVLTLAAAFPSPAKLRSGRDGEPELSKKKLTKRQEEEMYFDLEDIGRYSLISRVALPGMEDASEENGTLWDCLGCCVSNATQDQLPQNTMKEGGQGGGVIAYNINMLPGLKINITDSLNSTIGRCVGCCNNGTMNETKETGEVRKERGTGDPHI</sequence>
<comment type="caution">
    <text evidence="2">The sequence shown here is derived from an EMBL/GenBank/DDBJ whole genome shotgun (WGS) entry which is preliminary data.</text>
</comment>
<keyword evidence="1" id="KW-1133">Transmembrane helix</keyword>
<evidence type="ECO:0000256" key="1">
    <source>
        <dbReference type="SAM" id="Phobius"/>
    </source>
</evidence>